<evidence type="ECO:0000313" key="1">
    <source>
        <dbReference type="Proteomes" id="UP000095285"/>
    </source>
</evidence>
<reference evidence="1" key="1">
    <citation type="submission" date="2012-04" db="EMBL/GenBank/DDBJ databases">
        <title>The Genome Sequence of Loa loa.</title>
        <authorList>
            <consortium name="The Broad Institute Genome Sequencing Platform"/>
            <consortium name="Broad Institute Genome Sequencing Center for Infectious Disease"/>
            <person name="Nutman T.B."/>
            <person name="Fink D.L."/>
            <person name="Russ C."/>
            <person name="Young S."/>
            <person name="Zeng Q."/>
            <person name="Gargeya S."/>
            <person name="Alvarado L."/>
            <person name="Berlin A."/>
            <person name="Chapman S.B."/>
            <person name="Chen Z."/>
            <person name="Freedman E."/>
            <person name="Gellesch M."/>
            <person name="Goldberg J."/>
            <person name="Griggs A."/>
            <person name="Gujja S."/>
            <person name="Heilman E.R."/>
            <person name="Heiman D."/>
            <person name="Howarth C."/>
            <person name="Mehta T."/>
            <person name="Neiman D."/>
            <person name="Pearson M."/>
            <person name="Roberts A."/>
            <person name="Saif S."/>
            <person name="Shea T."/>
            <person name="Shenoy N."/>
            <person name="Sisk P."/>
            <person name="Stolte C."/>
            <person name="Sykes S."/>
            <person name="White J."/>
            <person name="Yandava C."/>
            <person name="Haas B."/>
            <person name="Henn M.R."/>
            <person name="Nusbaum C."/>
            <person name="Birren B."/>
        </authorList>
    </citation>
    <scope>NUCLEOTIDE SEQUENCE [LARGE SCALE GENOMIC DNA]</scope>
</reference>
<protein>
    <submittedName>
        <fullName evidence="2">Cadherin domain-containing protein</fullName>
    </submittedName>
</protein>
<dbReference type="eggNOG" id="KOG3594">
    <property type="taxonomic scope" value="Eukaryota"/>
</dbReference>
<sequence>MEGQSIAITVETTTSQQMFIVNVNIARNSNPSFSADIYNVTLRNDIAPGAVVPFETEITMLYISRRLRPADGAFQSFYIGALDKNNLIRLAIARIDVSFEQLPVSAPKFNNVHYFRQVDELRPHVTVLRVTAKNSKGAVVYRIEPENVPFDVTPFSGDVFSRYDIPNGKYFFNIVAANSFAQRQYGLKEARANVRILVGPRIDPKQQFKRPKIKKSRYRRSRRDFGNEIVLTLKENHPTGLLEEKISLNPNEKVIFAPATTDYLRIHGNGLIELIKPLNYEFEMSHQAAVQISGLFKGWPSFN</sequence>
<proteinExistence type="predicted"/>
<keyword evidence="1" id="KW-1185">Reference proteome</keyword>
<dbReference type="Proteomes" id="UP000095285">
    <property type="component" value="Unassembled WGS sequence"/>
</dbReference>
<dbReference type="STRING" id="7209.A0A1I7VMX4"/>
<accession>A0A1I7VMX4</accession>
<reference evidence="2" key="2">
    <citation type="submission" date="2016-11" db="UniProtKB">
        <authorList>
            <consortium name="WormBaseParasite"/>
        </authorList>
    </citation>
    <scope>IDENTIFICATION</scope>
</reference>
<evidence type="ECO:0000313" key="2">
    <source>
        <dbReference type="WBParaSite" id="EN70_4312"/>
    </source>
</evidence>
<dbReference type="AlphaFoldDB" id="A0A1I7VMX4"/>
<dbReference type="WBParaSite" id="EN70_4312">
    <property type="protein sequence ID" value="EN70_4312"/>
    <property type="gene ID" value="EN70_4312"/>
</dbReference>
<name>A0A1I7VMX4_LOALO</name>
<organism evidence="1 2">
    <name type="scientific">Loa loa</name>
    <name type="common">Eye worm</name>
    <name type="synonym">Filaria loa</name>
    <dbReference type="NCBI Taxonomy" id="7209"/>
    <lineage>
        <taxon>Eukaryota</taxon>
        <taxon>Metazoa</taxon>
        <taxon>Ecdysozoa</taxon>
        <taxon>Nematoda</taxon>
        <taxon>Chromadorea</taxon>
        <taxon>Rhabditida</taxon>
        <taxon>Spirurina</taxon>
        <taxon>Spiruromorpha</taxon>
        <taxon>Filarioidea</taxon>
        <taxon>Onchocercidae</taxon>
        <taxon>Loa</taxon>
    </lineage>
</organism>